<dbReference type="SUPFAM" id="SSF53448">
    <property type="entry name" value="Nucleotide-diphospho-sugar transferases"/>
    <property type="match status" value="1"/>
</dbReference>
<sequence>MIEYFFWVFIFLIVYTYLVYPAILNIIAKKIKVSPLETDLEPFVSIIIPVYNEELCIKSKIESIFKNNYPLDKIEVIVYSDGSDDQTENIVIHLMDLHPQLKFLSHQERKGKSFVVNKLVEASKFDLILLTDANIIFEKDAIKQNLKNYSDKNIGLVASLVINQIPKDDHITYQEKKYVSWENNIKYNEGLIWGSTIAPFGACFSFRKEFFVTIPENFLVDDFFIATQVLKKNQRCILEKESLCYEELIGSVAVEFKRRKRISAGNFQNLAYFFKTFTQIFKPIGFCFWSHKGLRWFTPFFLLSILIFNFLLLDKGWIYQVVMIFQVLFYCTPLTVYVASKLKSINKLVKFAHYFLMMNIALMIGFFNYLRGIEVGYWDITQRRR</sequence>
<keyword evidence="4" id="KW-1133">Transmembrane helix</keyword>
<keyword evidence="4" id="KW-0812">Transmembrane</keyword>
<dbReference type="InterPro" id="IPR029044">
    <property type="entry name" value="Nucleotide-diphossugar_trans"/>
</dbReference>
<feature type="transmembrane region" description="Helical" evidence="4">
    <location>
        <begin position="351"/>
        <end position="370"/>
    </location>
</feature>
<proteinExistence type="inferred from homology"/>
<dbReference type="EMBL" id="SWBP01000002">
    <property type="protein sequence ID" value="TKB98754.1"/>
    <property type="molecule type" value="Genomic_DNA"/>
</dbReference>
<keyword evidence="7" id="KW-1185">Reference proteome</keyword>
<organism evidence="6 7">
    <name type="scientific">Pedobacter cryophilus</name>
    <dbReference type="NCBI Taxonomy" id="2571271"/>
    <lineage>
        <taxon>Bacteria</taxon>
        <taxon>Pseudomonadati</taxon>
        <taxon>Bacteroidota</taxon>
        <taxon>Sphingobacteriia</taxon>
        <taxon>Sphingobacteriales</taxon>
        <taxon>Sphingobacteriaceae</taxon>
        <taxon>Pedobacter</taxon>
    </lineage>
</organism>
<dbReference type="RefSeq" id="WP_136825568.1">
    <property type="nucleotide sequence ID" value="NZ_SWBP01000002.1"/>
</dbReference>
<keyword evidence="2" id="KW-0328">Glycosyltransferase</keyword>
<gene>
    <name evidence="6" type="ORF">FA046_06455</name>
</gene>
<dbReference type="Gene3D" id="3.90.550.10">
    <property type="entry name" value="Spore Coat Polysaccharide Biosynthesis Protein SpsA, Chain A"/>
    <property type="match status" value="1"/>
</dbReference>
<feature type="transmembrane region" description="Helical" evidence="4">
    <location>
        <begin position="6"/>
        <end position="28"/>
    </location>
</feature>
<dbReference type="Proteomes" id="UP000308181">
    <property type="component" value="Unassembled WGS sequence"/>
</dbReference>
<dbReference type="InterPro" id="IPR001173">
    <property type="entry name" value="Glyco_trans_2-like"/>
</dbReference>
<evidence type="ECO:0000256" key="4">
    <source>
        <dbReference type="SAM" id="Phobius"/>
    </source>
</evidence>
<evidence type="ECO:0000256" key="1">
    <source>
        <dbReference type="ARBA" id="ARBA00006739"/>
    </source>
</evidence>
<evidence type="ECO:0000256" key="3">
    <source>
        <dbReference type="ARBA" id="ARBA00022679"/>
    </source>
</evidence>
<dbReference type="GO" id="GO:0016757">
    <property type="term" value="F:glycosyltransferase activity"/>
    <property type="evidence" value="ECO:0007669"/>
    <property type="project" value="UniProtKB-KW"/>
</dbReference>
<evidence type="ECO:0000313" key="6">
    <source>
        <dbReference type="EMBL" id="TKB98754.1"/>
    </source>
</evidence>
<comment type="caution">
    <text evidence="6">The sequence shown here is derived from an EMBL/GenBank/DDBJ whole genome shotgun (WGS) entry which is preliminary data.</text>
</comment>
<dbReference type="AlphaFoldDB" id="A0A4U1C1B3"/>
<dbReference type="PANTHER" id="PTHR43630">
    <property type="entry name" value="POLY-BETA-1,6-N-ACETYL-D-GLUCOSAMINE SYNTHASE"/>
    <property type="match status" value="1"/>
</dbReference>
<evidence type="ECO:0000259" key="5">
    <source>
        <dbReference type="Pfam" id="PF00535"/>
    </source>
</evidence>
<feature type="domain" description="Glycosyltransferase 2-like" evidence="5">
    <location>
        <begin position="45"/>
        <end position="211"/>
    </location>
</feature>
<accession>A0A4U1C1B3</accession>
<dbReference type="PANTHER" id="PTHR43630:SF1">
    <property type="entry name" value="POLY-BETA-1,6-N-ACETYL-D-GLUCOSAMINE SYNTHASE"/>
    <property type="match status" value="1"/>
</dbReference>
<feature type="transmembrane region" description="Helical" evidence="4">
    <location>
        <begin position="293"/>
        <end position="311"/>
    </location>
</feature>
<reference evidence="6 7" key="1">
    <citation type="submission" date="2019-04" db="EMBL/GenBank/DDBJ databases">
        <title>Pedobacter sp. AR-3-17 sp. nov., isolated from Arctic soil.</title>
        <authorList>
            <person name="Dahal R.H."/>
            <person name="Kim D.-U."/>
        </authorList>
    </citation>
    <scope>NUCLEOTIDE SEQUENCE [LARGE SCALE GENOMIC DNA]</scope>
    <source>
        <strain evidence="6 7">AR-3-17</strain>
    </source>
</reference>
<dbReference type="Pfam" id="PF00535">
    <property type="entry name" value="Glycos_transf_2"/>
    <property type="match status" value="1"/>
</dbReference>
<feature type="transmembrane region" description="Helical" evidence="4">
    <location>
        <begin position="317"/>
        <end position="339"/>
    </location>
</feature>
<evidence type="ECO:0000256" key="2">
    <source>
        <dbReference type="ARBA" id="ARBA00022676"/>
    </source>
</evidence>
<name>A0A4U1C1B3_9SPHI</name>
<keyword evidence="3 6" id="KW-0808">Transferase</keyword>
<comment type="similarity">
    <text evidence="1">Belongs to the glycosyltransferase 2 family.</text>
</comment>
<keyword evidence="4" id="KW-0472">Membrane</keyword>
<protein>
    <submittedName>
        <fullName evidence="6">Glycosyltransferase</fullName>
    </submittedName>
</protein>
<dbReference type="OrthoDB" id="9766299at2"/>
<evidence type="ECO:0000313" key="7">
    <source>
        <dbReference type="Proteomes" id="UP000308181"/>
    </source>
</evidence>